<sequence length="81" mass="8941">MPIKATQRGWAWSVPRMRHNELVILTASPSGTCPSSDANSSREKSTRKLAQQAPQRIQGLSFSEAVLMAEVCLRWLCGESP</sequence>
<feature type="compositionally biased region" description="Polar residues" evidence="1">
    <location>
        <begin position="28"/>
        <end position="39"/>
    </location>
</feature>
<name>A0A221KIF0_VITFI</name>
<dbReference type="AlphaFoldDB" id="A0A221KIF0"/>
<proteinExistence type="predicted"/>
<keyword evidence="3" id="KW-1185">Reference proteome</keyword>
<evidence type="ECO:0000313" key="3">
    <source>
        <dbReference type="Proteomes" id="UP000199729"/>
    </source>
</evidence>
<evidence type="ECO:0000313" key="2">
    <source>
        <dbReference type="EMBL" id="ASM78834.1"/>
    </source>
</evidence>
<feature type="region of interest" description="Disordered" evidence="1">
    <location>
        <begin position="28"/>
        <end position="50"/>
    </location>
</feature>
<dbReference type="Proteomes" id="UP000199729">
    <property type="component" value="Chromosome"/>
</dbReference>
<organism evidence="2 3">
    <name type="scientific">Vitreoscilla filiformis</name>
    <dbReference type="NCBI Taxonomy" id="63"/>
    <lineage>
        <taxon>Bacteria</taxon>
        <taxon>Pseudomonadati</taxon>
        <taxon>Pseudomonadota</taxon>
        <taxon>Betaproteobacteria</taxon>
        <taxon>Neisseriales</taxon>
        <taxon>Neisseriaceae</taxon>
        <taxon>Vitreoscilla</taxon>
    </lineage>
</organism>
<reference evidence="2 3" key="1">
    <citation type="submission" date="2017-07" db="EMBL/GenBank/DDBJ databases">
        <title>Complete Genome Sequence of the cosmetic ferment Vitreoscilla filiformis (ATCC15551).</title>
        <authorList>
            <person name="Contreras S."/>
            <person name="Sagory-Zalkind P."/>
            <person name="Blanquart H."/>
            <person name="Iltis A."/>
            <person name="Morand S.C."/>
        </authorList>
    </citation>
    <scope>NUCLEOTIDE SEQUENCE [LARGE SCALE GENOMIC DNA]</scope>
    <source>
        <strain evidence="2 3">ATCC 15551</strain>
    </source>
</reference>
<dbReference type="KEGG" id="vff:VITFI_CDS3057"/>
<dbReference type="EMBL" id="CP022423">
    <property type="protein sequence ID" value="ASM78834.1"/>
    <property type="molecule type" value="Genomic_DNA"/>
</dbReference>
<evidence type="ECO:0000256" key="1">
    <source>
        <dbReference type="SAM" id="MobiDB-lite"/>
    </source>
</evidence>
<gene>
    <name evidence="2" type="ORF">VITFI_CDS3057</name>
</gene>
<protein>
    <submittedName>
        <fullName evidence="2">Uncharacterized protein</fullName>
    </submittedName>
</protein>
<accession>A0A221KIF0</accession>